<evidence type="ECO:0000256" key="2">
    <source>
        <dbReference type="ARBA" id="ARBA00022475"/>
    </source>
</evidence>
<feature type="transmembrane region" description="Helical" evidence="7">
    <location>
        <begin position="201"/>
        <end position="225"/>
    </location>
</feature>
<proteinExistence type="predicted"/>
<feature type="transmembrane region" description="Helical" evidence="7">
    <location>
        <begin position="155"/>
        <end position="175"/>
    </location>
</feature>
<dbReference type="GO" id="GO:0005886">
    <property type="term" value="C:plasma membrane"/>
    <property type="evidence" value="ECO:0007669"/>
    <property type="project" value="UniProtKB-SubCell"/>
</dbReference>
<dbReference type="AlphaFoldDB" id="A0ABD2YAE9"/>
<feature type="compositionally biased region" description="Basic and acidic residues" evidence="6">
    <location>
        <begin position="9"/>
        <end position="23"/>
    </location>
</feature>
<keyword evidence="4 7" id="KW-1133">Transmembrane helix</keyword>
<evidence type="ECO:0000313" key="9">
    <source>
        <dbReference type="EMBL" id="KAL3502578.1"/>
    </source>
</evidence>
<comment type="subcellular location">
    <subcellularLocation>
        <location evidence="1">Cell membrane</location>
        <topology evidence="1">Multi-pass membrane protein</topology>
    </subcellularLocation>
</comment>
<evidence type="ECO:0000256" key="4">
    <source>
        <dbReference type="ARBA" id="ARBA00022989"/>
    </source>
</evidence>
<feature type="region of interest" description="Disordered" evidence="6">
    <location>
        <begin position="1"/>
        <end position="42"/>
    </location>
</feature>
<feature type="transmembrane region" description="Helical" evidence="7">
    <location>
        <begin position="237"/>
        <end position="257"/>
    </location>
</feature>
<evidence type="ECO:0000256" key="1">
    <source>
        <dbReference type="ARBA" id="ARBA00004651"/>
    </source>
</evidence>
<evidence type="ECO:0000256" key="3">
    <source>
        <dbReference type="ARBA" id="ARBA00022692"/>
    </source>
</evidence>
<evidence type="ECO:0000259" key="8">
    <source>
        <dbReference type="Pfam" id="PF13396"/>
    </source>
</evidence>
<gene>
    <name evidence="9" type="ORF">ACH5RR_037027</name>
</gene>
<keyword evidence="2" id="KW-1003">Cell membrane</keyword>
<organism evidence="9 10">
    <name type="scientific">Cinchona calisaya</name>
    <dbReference type="NCBI Taxonomy" id="153742"/>
    <lineage>
        <taxon>Eukaryota</taxon>
        <taxon>Viridiplantae</taxon>
        <taxon>Streptophyta</taxon>
        <taxon>Embryophyta</taxon>
        <taxon>Tracheophyta</taxon>
        <taxon>Spermatophyta</taxon>
        <taxon>Magnoliopsida</taxon>
        <taxon>eudicotyledons</taxon>
        <taxon>Gunneridae</taxon>
        <taxon>Pentapetalae</taxon>
        <taxon>asterids</taxon>
        <taxon>lamiids</taxon>
        <taxon>Gentianales</taxon>
        <taxon>Rubiaceae</taxon>
        <taxon>Cinchonoideae</taxon>
        <taxon>Cinchoneae</taxon>
        <taxon>Cinchona</taxon>
    </lineage>
</organism>
<dbReference type="EMBL" id="JBJUIK010000015">
    <property type="protein sequence ID" value="KAL3502578.1"/>
    <property type="molecule type" value="Genomic_DNA"/>
</dbReference>
<reference evidence="9 10" key="1">
    <citation type="submission" date="2024-11" db="EMBL/GenBank/DDBJ databases">
        <title>A near-complete genome assembly of Cinchona calisaya.</title>
        <authorList>
            <person name="Lian D.C."/>
            <person name="Zhao X.W."/>
            <person name="Wei L."/>
        </authorList>
    </citation>
    <scope>NUCLEOTIDE SEQUENCE [LARGE SCALE GENOMIC DNA]</scope>
    <source>
        <tissue evidence="9">Nenye</tissue>
    </source>
</reference>
<evidence type="ECO:0000256" key="7">
    <source>
        <dbReference type="SAM" id="Phobius"/>
    </source>
</evidence>
<evidence type="ECO:0000256" key="5">
    <source>
        <dbReference type="ARBA" id="ARBA00023136"/>
    </source>
</evidence>
<accession>A0ABD2YAE9</accession>
<feature type="domain" description="Cardiolipin synthase N-terminal" evidence="8">
    <location>
        <begin position="256"/>
        <end position="290"/>
    </location>
</feature>
<feature type="transmembrane region" description="Helical" evidence="7">
    <location>
        <begin position="269"/>
        <end position="289"/>
    </location>
</feature>
<dbReference type="PANTHER" id="PTHR36009">
    <property type="match status" value="1"/>
</dbReference>
<evidence type="ECO:0000256" key="6">
    <source>
        <dbReference type="SAM" id="MobiDB-lite"/>
    </source>
</evidence>
<keyword evidence="5 7" id="KW-0472">Membrane</keyword>
<name>A0ABD2YAE9_9GENT</name>
<evidence type="ECO:0000313" key="10">
    <source>
        <dbReference type="Proteomes" id="UP001630127"/>
    </source>
</evidence>
<keyword evidence="3 7" id="KW-0812">Transmembrane</keyword>
<dbReference type="InterPro" id="IPR027379">
    <property type="entry name" value="CLS_N"/>
</dbReference>
<dbReference type="PANTHER" id="PTHR36009:SF3">
    <property type="entry name" value="TRANSMEMBRANE PROTEIN"/>
    <property type="match status" value="1"/>
</dbReference>
<keyword evidence="10" id="KW-1185">Reference proteome</keyword>
<protein>
    <recommendedName>
        <fullName evidence="8">Cardiolipin synthase N-terminal domain-containing protein</fullName>
    </recommendedName>
</protein>
<sequence>MGAAMAVGWEERSGTRGAGRDGKPTVLGWLGSLNTEQNPENPFLENEEISLEEENDGGKGNGTAGGGGEERDWTTSFLLFGLYAGLIYYVVFVAPNQTPSSDVYFLKKLLNVMGDDGFQMNEVLMALWYIMGLYPFVYSMLLLPTARSEKSSVPVWPFLIVSGFLGAYGLIPYFILWRPPPPPIEETELQRWPLNFLESKLTAGITFAAGLGLLAYAGLSSGAVWKEFYQYFKASRFIHVTCMDFALMSTFAPFWVYNDMTARKWDKKGLWLLPVSLIPFLGPALYLVLRPTLSSVPTLLNPSTSEEE</sequence>
<comment type="caution">
    <text evidence="9">The sequence shown here is derived from an EMBL/GenBank/DDBJ whole genome shotgun (WGS) entry which is preliminary data.</text>
</comment>
<feature type="transmembrane region" description="Helical" evidence="7">
    <location>
        <begin position="77"/>
        <end position="95"/>
    </location>
</feature>
<dbReference type="Proteomes" id="UP001630127">
    <property type="component" value="Unassembled WGS sequence"/>
</dbReference>
<feature type="transmembrane region" description="Helical" evidence="7">
    <location>
        <begin position="123"/>
        <end position="143"/>
    </location>
</feature>
<dbReference type="Pfam" id="PF13396">
    <property type="entry name" value="PLDc_N"/>
    <property type="match status" value="1"/>
</dbReference>